<dbReference type="InterPro" id="IPR013783">
    <property type="entry name" value="Ig-like_fold"/>
</dbReference>
<accession>A0A7W6EN51</accession>
<comment type="caution">
    <text evidence="4">The sequence shown here is derived from an EMBL/GenBank/DDBJ whole genome shotgun (WGS) entry which is preliminary data.</text>
</comment>
<dbReference type="Gene3D" id="2.60.40.10">
    <property type="entry name" value="Immunoglobulins"/>
    <property type="match status" value="1"/>
</dbReference>
<sequence>MKNCMLLFLFITTTAWAQSNLKGEIKDHHNEAAVGANVLLIALPDSQQVAGVAANAQGKFEFTNLKQGNYFLKISYLGSKKYQSPTIRISGTSLSLPTIFLLPEKTQQLAEVVVKTTRPLVVQEEDKTVINVEAMSGAATLSAQEVLERTPSLVVDQNGNVQLNGRSNVLVLIDGRPTYMSGTDLVAYLKSLPAQMLDKLELMDSPPAKYDATGSAIVNIVLKKNRLYGLTGNISTSQSVGHTWRSYNNLNLNYRQGKLNLFGGVGLPRDANRTVTTSTRTITENTTNQEYSSDNTATSESLGGTIRLGFDYDKSKNTVIGGQLFLQKSQRNDGAVFTNLINNEPYYGTNRGQFDWNNLSANLNFTHKPKKQGSEWSGDVNYQQYGSDGVRNFQSSHANNTQIFNNVFFTPATILTFKTDYRRPVSAKTTFEMGAKIGFVKNANEADVEHKKDQNFVLDPTKSNHFFYNENINAAYLNLRHTLNKRTSLQMGLRAENTNIEGNLLPNIATTGEQFSQYFTNLFPTFFFRRALDSVGKHSLSFNYGRRINRPSYQQFNPFLNYVDDYTFTSGNPSLKPFYLHNLQLRYQHNNGISVGVAMDFADGLNGDLNIREGDVFVRKPFNLGKGYRFGIVSNYNKKINKYWTTNLNFQGFRFNIQGTVNGDVAVTRYVSFRINAGQQFSFGKGWSADLYANISARDQVFTMTMGSFYSIYVGVGKKILKDKGSIRLMIDDPTFANYRTETMINYQNTTQYRKTQSDTRRIGLNFSYRFGNEKYTRRRQTEDTAEEERRRVQ</sequence>
<dbReference type="AlphaFoldDB" id="A0A7W6EN51"/>
<reference evidence="4 5" key="1">
    <citation type="submission" date="2020-08" db="EMBL/GenBank/DDBJ databases">
        <title>Genomic Encyclopedia of Type Strains, Phase IV (KMG-IV): sequencing the most valuable type-strain genomes for metagenomic binning, comparative biology and taxonomic classification.</title>
        <authorList>
            <person name="Goeker M."/>
        </authorList>
    </citation>
    <scope>NUCLEOTIDE SEQUENCE [LARGE SCALE GENOMIC DNA]</scope>
    <source>
        <strain evidence="4 5">DSM 17976</strain>
    </source>
</reference>
<evidence type="ECO:0000259" key="2">
    <source>
        <dbReference type="Pfam" id="PF07715"/>
    </source>
</evidence>
<evidence type="ECO:0000259" key="3">
    <source>
        <dbReference type="Pfam" id="PF14905"/>
    </source>
</evidence>
<dbReference type="InterPro" id="IPR041700">
    <property type="entry name" value="OMP_b-brl_3"/>
</dbReference>
<feature type="chain" id="PRO_5031400398" description="TonB-dependent receptor" evidence="1">
    <location>
        <begin position="18"/>
        <end position="794"/>
    </location>
</feature>
<keyword evidence="1" id="KW-0732">Signal</keyword>
<dbReference type="InterPro" id="IPR037066">
    <property type="entry name" value="Plug_dom_sf"/>
</dbReference>
<dbReference type="Proteomes" id="UP000541352">
    <property type="component" value="Unassembled WGS sequence"/>
</dbReference>
<evidence type="ECO:0000313" key="4">
    <source>
        <dbReference type="EMBL" id="MBB3836160.1"/>
    </source>
</evidence>
<evidence type="ECO:0000256" key="1">
    <source>
        <dbReference type="SAM" id="SignalP"/>
    </source>
</evidence>
<keyword evidence="5" id="KW-1185">Reference proteome</keyword>
<dbReference type="Pfam" id="PF13715">
    <property type="entry name" value="CarbopepD_reg_2"/>
    <property type="match status" value="1"/>
</dbReference>
<dbReference type="SUPFAM" id="SSF56935">
    <property type="entry name" value="Porins"/>
    <property type="match status" value="1"/>
</dbReference>
<feature type="domain" description="TonB-dependent receptor plug" evidence="2">
    <location>
        <begin position="128"/>
        <end position="213"/>
    </location>
</feature>
<dbReference type="SUPFAM" id="SSF49464">
    <property type="entry name" value="Carboxypeptidase regulatory domain-like"/>
    <property type="match status" value="1"/>
</dbReference>
<dbReference type="Gene3D" id="2.170.130.10">
    <property type="entry name" value="TonB-dependent receptor, plug domain"/>
    <property type="match status" value="1"/>
</dbReference>
<gene>
    <name evidence="4" type="ORF">FHS57_000142</name>
</gene>
<feature type="domain" description="Outer membrane protein beta-barrel" evidence="3">
    <location>
        <begin position="367"/>
        <end position="769"/>
    </location>
</feature>
<feature type="signal peptide" evidence="1">
    <location>
        <begin position="1"/>
        <end position="17"/>
    </location>
</feature>
<dbReference type="RefSeq" id="WP_183970945.1">
    <property type="nucleotide sequence ID" value="NZ_JACIBY010000001.1"/>
</dbReference>
<dbReference type="Pfam" id="PF14905">
    <property type="entry name" value="OMP_b-brl_3"/>
    <property type="match status" value="1"/>
</dbReference>
<protein>
    <recommendedName>
        <fullName evidence="6">TonB-dependent receptor</fullName>
    </recommendedName>
</protein>
<evidence type="ECO:0008006" key="6">
    <source>
        <dbReference type="Google" id="ProtNLM"/>
    </source>
</evidence>
<dbReference type="InterPro" id="IPR012910">
    <property type="entry name" value="Plug_dom"/>
</dbReference>
<name>A0A7W6EN51_9BACT</name>
<organism evidence="4 5">
    <name type="scientific">Runella defluvii</name>
    <dbReference type="NCBI Taxonomy" id="370973"/>
    <lineage>
        <taxon>Bacteria</taxon>
        <taxon>Pseudomonadati</taxon>
        <taxon>Bacteroidota</taxon>
        <taxon>Cytophagia</taxon>
        <taxon>Cytophagales</taxon>
        <taxon>Spirosomataceae</taxon>
        <taxon>Runella</taxon>
    </lineage>
</organism>
<proteinExistence type="predicted"/>
<dbReference type="InterPro" id="IPR008969">
    <property type="entry name" value="CarboxyPept-like_regulatory"/>
</dbReference>
<evidence type="ECO:0000313" key="5">
    <source>
        <dbReference type="Proteomes" id="UP000541352"/>
    </source>
</evidence>
<dbReference type="Pfam" id="PF07715">
    <property type="entry name" value="Plug"/>
    <property type="match status" value="1"/>
</dbReference>
<dbReference type="EMBL" id="JACIBY010000001">
    <property type="protein sequence ID" value="MBB3836160.1"/>
    <property type="molecule type" value="Genomic_DNA"/>
</dbReference>